<evidence type="ECO:0000313" key="2">
    <source>
        <dbReference type="Proteomes" id="UP000245626"/>
    </source>
</evidence>
<dbReference type="EMBL" id="KZ819892">
    <property type="protein sequence ID" value="PWN50846.1"/>
    <property type="molecule type" value="Genomic_DNA"/>
</dbReference>
<evidence type="ECO:0000313" key="1">
    <source>
        <dbReference type="EMBL" id="PWN50846.1"/>
    </source>
</evidence>
<keyword evidence="2" id="KW-1185">Reference proteome</keyword>
<dbReference type="Proteomes" id="UP000245626">
    <property type="component" value="Unassembled WGS sequence"/>
</dbReference>
<gene>
    <name evidence="1" type="ORF">IE53DRAFT_379423</name>
</gene>
<accession>A0ACD0NYF9</accession>
<name>A0ACD0NYF9_9BASI</name>
<proteinExistence type="predicted"/>
<organism evidence="1 2">
    <name type="scientific">Violaceomyces palustris</name>
    <dbReference type="NCBI Taxonomy" id="1673888"/>
    <lineage>
        <taxon>Eukaryota</taxon>
        <taxon>Fungi</taxon>
        <taxon>Dikarya</taxon>
        <taxon>Basidiomycota</taxon>
        <taxon>Ustilaginomycotina</taxon>
        <taxon>Ustilaginomycetes</taxon>
        <taxon>Violaceomycetales</taxon>
        <taxon>Violaceomycetaceae</taxon>
        <taxon>Violaceomyces</taxon>
    </lineage>
</organism>
<protein>
    <submittedName>
        <fullName evidence="1">Uncharacterized protein</fullName>
    </submittedName>
</protein>
<reference evidence="1 2" key="1">
    <citation type="journal article" date="2018" name="Mol. Biol. Evol.">
        <title>Broad Genomic Sampling Reveals a Smut Pathogenic Ancestry of the Fungal Clade Ustilaginomycotina.</title>
        <authorList>
            <person name="Kijpornyongpan T."/>
            <person name="Mondo S.J."/>
            <person name="Barry K."/>
            <person name="Sandor L."/>
            <person name="Lee J."/>
            <person name="Lipzen A."/>
            <person name="Pangilinan J."/>
            <person name="LaButti K."/>
            <person name="Hainaut M."/>
            <person name="Henrissat B."/>
            <person name="Grigoriev I.V."/>
            <person name="Spatafora J.W."/>
            <person name="Aime M.C."/>
        </authorList>
    </citation>
    <scope>NUCLEOTIDE SEQUENCE [LARGE SCALE GENOMIC DNA]</scope>
    <source>
        <strain evidence="1 2">SA 807</strain>
    </source>
</reference>
<sequence>MAANGVGGGGGSGSGDDGGGVASAYFKLLAALAVALASSDAVSAGGVNNGYGCAYKRDLEGRTTITCNNEGSIGGDGPSQVITIGKRGGVLYGSGCAWTKRDDQGNGDIECTNYSSIGGDGPTQDITLNARTMEEAKAEVAERDLFHDLISNSEHFSRRDGINTGYGCVFRRQQAAESTGSGNAINCQNNGYIGKRELVVEPEEVKRFFSEDGMHQERDEPCPGTPIGGDGPVVHVHENYRKRCNPMPVQGAAPIFTVDRRKRDLALAEQFLASSQQQLNQYAQMAGIDLSSITSASSGGSLPSKRGDLNFVQQELTKSNNALVEKLRAAGLDPTDLTKPATLPPV</sequence>